<dbReference type="AlphaFoldDB" id="A0A0H5CJU0"/>
<reference evidence="3" key="1">
    <citation type="submission" date="2014-12" db="EMBL/GenBank/DDBJ databases">
        <authorList>
            <person name="Jaenicke S."/>
        </authorList>
    </citation>
    <scope>NUCLEOTIDE SEQUENCE [LARGE SCALE GENOMIC DNA]</scope>
    <source>
        <strain evidence="3">CBS1600</strain>
    </source>
</reference>
<dbReference type="RefSeq" id="XP_020069552.1">
    <property type="nucleotide sequence ID" value="XM_020216522.1"/>
</dbReference>
<dbReference type="GO" id="GO:0006301">
    <property type="term" value="P:DNA damage tolerance"/>
    <property type="evidence" value="ECO:0007669"/>
    <property type="project" value="UniProtKB-ARBA"/>
</dbReference>
<evidence type="ECO:0000313" key="6">
    <source>
        <dbReference type="Proteomes" id="UP000094389"/>
    </source>
</evidence>
<dbReference type="EMBL" id="KV453934">
    <property type="protein sequence ID" value="ODV72513.1"/>
    <property type="molecule type" value="Genomic_DNA"/>
</dbReference>
<dbReference type="PROSITE" id="PS50127">
    <property type="entry name" value="UBC_2"/>
    <property type="match status" value="1"/>
</dbReference>
<evidence type="ECO:0000313" key="3">
    <source>
        <dbReference type="EMBL" id="CEP24744.1"/>
    </source>
</evidence>
<dbReference type="InterPro" id="IPR000608">
    <property type="entry name" value="UBC"/>
</dbReference>
<dbReference type="Gene3D" id="3.10.110.10">
    <property type="entry name" value="Ubiquitin Conjugating Enzyme"/>
    <property type="match status" value="1"/>
</dbReference>
<reference evidence="5" key="2">
    <citation type="journal article" date="2015" name="J. Biotechnol.">
        <title>The structure of the Cyberlindnera jadinii genome and its relation to Candida utilis analyzed by the occurrence of single nucleotide polymorphisms.</title>
        <authorList>
            <person name="Rupp O."/>
            <person name="Brinkrolf K."/>
            <person name="Buerth C."/>
            <person name="Kunigo M."/>
            <person name="Schneider J."/>
            <person name="Jaenicke S."/>
            <person name="Goesmann A."/>
            <person name="Puehler A."/>
            <person name="Jaeger K.-E."/>
            <person name="Ernst J.F."/>
        </authorList>
    </citation>
    <scope>NUCLEOTIDE SEQUENCE [LARGE SCALE GENOMIC DNA]</scope>
    <source>
        <strain evidence="5">ATCC 18201 / CBS 1600 / BCRC 20928 / JCM 3617 / NBRC 0987 / NRRL Y-1542</strain>
    </source>
</reference>
<reference evidence="4 6" key="3">
    <citation type="journal article" date="2016" name="Proc. Natl. Acad. Sci. U.S.A.">
        <title>Comparative genomics of biotechnologically important yeasts.</title>
        <authorList>
            <person name="Riley R."/>
            <person name="Haridas S."/>
            <person name="Wolfe K.H."/>
            <person name="Lopes M.R."/>
            <person name="Hittinger C.T."/>
            <person name="Goeker M."/>
            <person name="Salamov A.A."/>
            <person name="Wisecaver J.H."/>
            <person name="Long T.M."/>
            <person name="Calvey C.H."/>
            <person name="Aerts A.L."/>
            <person name="Barry K.W."/>
            <person name="Choi C."/>
            <person name="Clum A."/>
            <person name="Coughlan A.Y."/>
            <person name="Deshpande S."/>
            <person name="Douglass A.P."/>
            <person name="Hanson S.J."/>
            <person name="Klenk H.-P."/>
            <person name="LaButti K.M."/>
            <person name="Lapidus A."/>
            <person name="Lindquist E.A."/>
            <person name="Lipzen A.M."/>
            <person name="Meier-Kolthoff J.P."/>
            <person name="Ohm R.A."/>
            <person name="Otillar R.P."/>
            <person name="Pangilinan J.L."/>
            <person name="Peng Y."/>
            <person name="Rokas A."/>
            <person name="Rosa C.A."/>
            <person name="Scheuner C."/>
            <person name="Sibirny A.A."/>
            <person name="Slot J.C."/>
            <person name="Stielow J.B."/>
            <person name="Sun H."/>
            <person name="Kurtzman C.P."/>
            <person name="Blackwell M."/>
            <person name="Grigoriev I.V."/>
            <person name="Jeffries T.W."/>
        </authorList>
    </citation>
    <scope>NUCLEOTIDE SEQUENCE [LARGE SCALE GENOMIC DNA]</scope>
    <source>
        <strain evidence="6">ATCC 18201 / CBS 1600 / BCRC 20928 / JCM 3617 / NBRC 0987 / NRRL Y-1542</strain>
        <strain evidence="4">NRRL Y-1542</strain>
    </source>
</reference>
<protein>
    <submittedName>
        <fullName evidence="4">UBC-like protein</fullName>
    </submittedName>
    <submittedName>
        <fullName evidence="3">Ubiquitin-conjugating enzyme variant MMS2 Short=UEV MMS2</fullName>
    </submittedName>
</protein>
<dbReference type="GeneID" id="30990918"/>
<accession>A0A0H5CJU0</accession>
<dbReference type="OrthoDB" id="6508832at2759"/>
<dbReference type="PANTHER" id="PTHR24068">
    <property type="entry name" value="UBIQUITIN-CONJUGATING ENZYME E2"/>
    <property type="match status" value="1"/>
</dbReference>
<dbReference type="STRING" id="983966.A0A0H5CJU0"/>
<name>A0A0H5CJU0_CYBJN</name>
<keyword evidence="1" id="KW-0833">Ubl conjugation pathway</keyword>
<dbReference type="InterPro" id="IPR016135">
    <property type="entry name" value="UBQ-conjugating_enzyme/RWD"/>
</dbReference>
<dbReference type="SMART" id="SM00212">
    <property type="entry name" value="UBCc"/>
    <property type="match status" value="1"/>
</dbReference>
<accession>A0A1E4RZ23</accession>
<dbReference type="FunFam" id="3.10.110.10:FF:000026">
    <property type="entry name" value="Ubiquitin-conjugating enzyme E2 variant"/>
    <property type="match status" value="1"/>
</dbReference>
<proteinExistence type="predicted"/>
<organism evidence="3 5">
    <name type="scientific">Cyberlindnera jadinii (strain ATCC 18201 / CBS 1600 / BCRC 20928 / JCM 3617 / NBRC 0987 / NRRL Y-1542)</name>
    <name type="common">Torula yeast</name>
    <name type="synonym">Candida utilis</name>
    <dbReference type="NCBI Taxonomy" id="983966"/>
    <lineage>
        <taxon>Eukaryota</taxon>
        <taxon>Fungi</taxon>
        <taxon>Dikarya</taxon>
        <taxon>Ascomycota</taxon>
        <taxon>Saccharomycotina</taxon>
        <taxon>Saccharomycetes</taxon>
        <taxon>Phaffomycetales</taxon>
        <taxon>Phaffomycetaceae</taxon>
        <taxon>Cyberlindnera</taxon>
    </lineage>
</organism>
<dbReference type="SUPFAM" id="SSF54495">
    <property type="entry name" value="UBC-like"/>
    <property type="match status" value="1"/>
</dbReference>
<dbReference type="OMA" id="GPESCSY"/>
<evidence type="ECO:0000313" key="4">
    <source>
        <dbReference type="EMBL" id="ODV72513.1"/>
    </source>
</evidence>
<evidence type="ECO:0000259" key="2">
    <source>
        <dbReference type="PROSITE" id="PS50127"/>
    </source>
</evidence>
<keyword evidence="6" id="KW-1185">Reference proteome</keyword>
<feature type="domain" description="UBC core" evidence="2">
    <location>
        <begin position="5"/>
        <end position="137"/>
    </location>
</feature>
<gene>
    <name evidence="3" type="primary">MMS2</name>
    <name evidence="3" type="ORF">BN1211_5647</name>
    <name evidence="4" type="ORF">CYBJADRAFT_173959</name>
</gene>
<sequence>MSKVPRSFRLLEELEKGEKGSGPDYCSYGLVDSGDSTLTEWNGTILGPPHSVHENRIYTLSIHVGNEYPEVAPVVKFISRVNLPCVREDGSIDLSKFDTLNHWKRSYTIEHILVDLRKEMAKPENKKLKQPEEGSTY</sequence>
<evidence type="ECO:0000313" key="5">
    <source>
        <dbReference type="Proteomes" id="UP000038830"/>
    </source>
</evidence>
<dbReference type="Proteomes" id="UP000094389">
    <property type="component" value="Unassembled WGS sequence"/>
</dbReference>
<dbReference type="CDD" id="cd23807">
    <property type="entry name" value="UEV_UBE2V"/>
    <property type="match status" value="1"/>
</dbReference>
<dbReference type="Proteomes" id="UP000038830">
    <property type="component" value="Unassembled WGS sequence"/>
</dbReference>
<dbReference type="EMBL" id="CDQK01000006">
    <property type="protein sequence ID" value="CEP24744.1"/>
    <property type="molecule type" value="Genomic_DNA"/>
</dbReference>
<dbReference type="Pfam" id="PF00179">
    <property type="entry name" value="UQ_con"/>
    <property type="match status" value="1"/>
</dbReference>
<evidence type="ECO:0000256" key="1">
    <source>
        <dbReference type="ARBA" id="ARBA00022786"/>
    </source>
</evidence>